<keyword evidence="4" id="KW-0223">Dioxygenase</keyword>
<feature type="domain" description="Extradiol ring-cleavage dioxygenase LigAB LigA subunit" evidence="3">
    <location>
        <begin position="321"/>
        <end position="407"/>
    </location>
</feature>
<dbReference type="NCBIfam" id="NF009901">
    <property type="entry name" value="PRK13364.1"/>
    <property type="match status" value="1"/>
</dbReference>
<dbReference type="NCBIfam" id="NF009904">
    <property type="entry name" value="PRK13367.1"/>
    <property type="match status" value="1"/>
</dbReference>
<reference evidence="4 5" key="1">
    <citation type="submission" date="2018-09" db="EMBL/GenBank/DDBJ databases">
        <title>Acidovorax cavernicola nov. sp. isolated from Gruta de las Maravillas (Aracena, Spain).</title>
        <authorList>
            <person name="Jurado V."/>
            <person name="Gutierrez-Patricio S."/>
            <person name="Gonzalez-Pimentel J.L."/>
            <person name="Miller A.Z."/>
            <person name="Laiz L."/>
            <person name="Saiz-Jimenez C."/>
        </authorList>
    </citation>
    <scope>NUCLEOTIDE SEQUENCE [LARGE SCALE GENOMIC DNA]</scope>
    <source>
        <strain evidence="4 5">1011MAR4D40.2</strain>
    </source>
</reference>
<dbReference type="EC" id="1.13.11.57" evidence="4"/>
<organism evidence="4 5">
    <name type="scientific">Acidovorax cavernicola</name>
    <dbReference type="NCBI Taxonomy" id="1675792"/>
    <lineage>
        <taxon>Bacteria</taxon>
        <taxon>Pseudomonadati</taxon>
        <taxon>Pseudomonadota</taxon>
        <taxon>Betaproteobacteria</taxon>
        <taxon>Burkholderiales</taxon>
        <taxon>Comamonadaceae</taxon>
        <taxon>Acidovorax</taxon>
    </lineage>
</organism>
<dbReference type="Proteomes" id="UP000265619">
    <property type="component" value="Unassembled WGS sequence"/>
</dbReference>
<evidence type="ECO:0000313" key="5">
    <source>
        <dbReference type="Proteomes" id="UP000265619"/>
    </source>
</evidence>
<feature type="compositionally biased region" description="Low complexity" evidence="1">
    <location>
        <begin position="428"/>
        <end position="439"/>
    </location>
</feature>
<dbReference type="CDD" id="cd07950">
    <property type="entry name" value="Gallate_Doxase_N"/>
    <property type="match status" value="1"/>
</dbReference>
<dbReference type="RefSeq" id="WP_119551983.1">
    <property type="nucleotide sequence ID" value="NZ_QXMN01000002.1"/>
</dbReference>
<protein>
    <submittedName>
        <fullName evidence="4">Gallate dioxygenase</fullName>
        <ecNumber evidence="4">1.13.11.57</ecNumber>
    </submittedName>
</protein>
<dbReference type="EMBL" id="QXMN01000002">
    <property type="protein sequence ID" value="RIX84609.1"/>
    <property type="molecule type" value="Genomic_DNA"/>
</dbReference>
<dbReference type="Gene3D" id="1.10.700.10">
    <property type="entry name" value="Dioxygenase LigAB, LigA subunit"/>
    <property type="match status" value="1"/>
</dbReference>
<dbReference type="AlphaFoldDB" id="A0A9X8D8E3"/>
<keyword evidence="5" id="KW-1185">Reference proteome</keyword>
<dbReference type="InterPro" id="IPR036622">
    <property type="entry name" value="LigA_sf"/>
</dbReference>
<dbReference type="GO" id="GO:0036238">
    <property type="term" value="F:gallate dioxygenase activity"/>
    <property type="evidence" value="ECO:0007669"/>
    <property type="project" value="UniProtKB-EC"/>
</dbReference>
<dbReference type="Pfam" id="PF02900">
    <property type="entry name" value="LigB"/>
    <property type="match status" value="1"/>
</dbReference>
<keyword evidence="4" id="KW-0560">Oxidoreductase</keyword>
<proteinExistence type="predicted"/>
<gene>
    <name evidence="4" type="ORF">D3H34_03020</name>
</gene>
<feature type="domain" description="Extradiol ring-cleavage dioxygenase class III enzyme subunit B" evidence="2">
    <location>
        <begin position="7"/>
        <end position="268"/>
    </location>
</feature>
<feature type="region of interest" description="Disordered" evidence="1">
    <location>
        <begin position="420"/>
        <end position="439"/>
    </location>
</feature>
<dbReference type="Gene3D" id="3.40.830.10">
    <property type="entry name" value="LigB-like"/>
    <property type="match status" value="1"/>
</dbReference>
<sequence>MARIIGAVACSHTPTIGFAVDKHKQQDPVWAPIFEAFAPVQRWLAERQPDVLFVIYNDHVSSFFFDHYAAFSLGVGERHAVADEGGGARDLPPLAGHPALAQHIGRSLVADEFDMSFFQDRALDHGVFSPMSLLCPHTPDWPTPVIPLQVGVLQSPVPSARRCYKLGQALRRAIESYPEDLKVAIVATGGLSHQVHGERAGFNNTAWDAQFLDLIENDPVRLTEMTQAELATLGGMEGAEVIMWLVMRGALSANVRKTHQSYYLPSMTGIATAIYENLASPPVAGEVRRHQRHVEEQLAGIEALEGTHPFTLETSVRAYRLNRFLHGMTRPEHRAHFLADEEAAFEAAGLTPNERALVRARDWRGLIHYGVIFFMLEKLGAVIGVSNLHIYAAMRGQTLEAFQQTRNAPGALYSVAGKDAAPQTWDTSSPASSLSSKSP</sequence>
<comment type="caution">
    <text evidence="4">The sequence shown here is derived from an EMBL/GenBank/DDBJ whole genome shotgun (WGS) entry which is preliminary data.</text>
</comment>
<dbReference type="InterPro" id="IPR034939">
    <property type="entry name" value="Gallate_Doxase_N"/>
</dbReference>
<evidence type="ECO:0000313" key="4">
    <source>
        <dbReference type="EMBL" id="RIX84609.1"/>
    </source>
</evidence>
<accession>A0A9X8D8E3</accession>
<dbReference type="SUPFAM" id="SSF48076">
    <property type="entry name" value="LigA subunit of an aromatic-ring-opening dioxygenase LigAB"/>
    <property type="match status" value="1"/>
</dbReference>
<dbReference type="SUPFAM" id="SSF53213">
    <property type="entry name" value="LigB-like"/>
    <property type="match status" value="1"/>
</dbReference>
<dbReference type="GO" id="GO:0008198">
    <property type="term" value="F:ferrous iron binding"/>
    <property type="evidence" value="ECO:0007669"/>
    <property type="project" value="InterPro"/>
</dbReference>
<name>A0A9X8D8E3_9BURK</name>
<dbReference type="NCBIfam" id="NF009902">
    <property type="entry name" value="PRK13365.1"/>
    <property type="match status" value="1"/>
</dbReference>
<evidence type="ECO:0000256" key="1">
    <source>
        <dbReference type="SAM" id="MobiDB-lite"/>
    </source>
</evidence>
<dbReference type="OrthoDB" id="8673673at2"/>
<dbReference type="InterPro" id="IPR011986">
    <property type="entry name" value="Xdiol_dOase_LigA"/>
</dbReference>
<evidence type="ECO:0000259" key="3">
    <source>
        <dbReference type="Pfam" id="PF07746"/>
    </source>
</evidence>
<dbReference type="InterPro" id="IPR004183">
    <property type="entry name" value="Xdiol_dOase_suB"/>
</dbReference>
<dbReference type="Pfam" id="PF07746">
    <property type="entry name" value="LigA"/>
    <property type="match status" value="1"/>
</dbReference>
<evidence type="ECO:0000259" key="2">
    <source>
        <dbReference type="Pfam" id="PF02900"/>
    </source>
</evidence>